<accession>L9XB78</accession>
<evidence type="ECO:0000313" key="1">
    <source>
        <dbReference type="EMBL" id="ELY58686.1"/>
    </source>
</evidence>
<evidence type="ECO:0000313" key="2">
    <source>
        <dbReference type="Proteomes" id="UP000011602"/>
    </source>
</evidence>
<dbReference type="EMBL" id="AOHZ01000034">
    <property type="protein sequence ID" value="ELY58686.1"/>
    <property type="molecule type" value="Genomic_DNA"/>
</dbReference>
<proteinExistence type="predicted"/>
<dbReference type="Pfam" id="PF21811">
    <property type="entry name" value="RdfA"/>
    <property type="match status" value="1"/>
</dbReference>
<dbReference type="PATRIC" id="fig|1227499.3.peg.1381"/>
<comment type="caution">
    <text evidence="1">The sequence shown here is derived from an EMBL/GenBank/DDBJ whole genome shotgun (WGS) entry which is preliminary data.</text>
</comment>
<dbReference type="InterPro" id="IPR048925">
    <property type="entry name" value="RdfA"/>
</dbReference>
<keyword evidence="2" id="KW-1185">Reference proteome</keyword>
<gene>
    <name evidence="1" type="ORF">C493_06767</name>
</gene>
<sequence length="190" mass="21692">MPRLLEKYELDGLGDELEARWTDPEERTGLRTLADRFNERLLEAALESANVELLTEDVGHLYALLTEETGSRGEQLQARRRLERADVDVEALTDEFVSYGAIRTYLTAYRDASLPEPTPEDARRRERRAIERLRQRTVAVTESKLDRLSEADRLEVGSHRVLATVQVVCEECHAQYDVSKLLENGACDCD</sequence>
<reference evidence="1 2" key="1">
    <citation type="journal article" date="2014" name="PLoS Genet.">
        <title>Phylogenetically driven sequencing of extremely halophilic archaea reveals strategies for static and dynamic osmo-response.</title>
        <authorList>
            <person name="Becker E.A."/>
            <person name="Seitzer P.M."/>
            <person name="Tritt A."/>
            <person name="Larsen D."/>
            <person name="Krusor M."/>
            <person name="Yao A.I."/>
            <person name="Wu D."/>
            <person name="Madern D."/>
            <person name="Eisen J.A."/>
            <person name="Darling A.E."/>
            <person name="Facciotti M.T."/>
        </authorList>
    </citation>
    <scope>NUCLEOTIDE SEQUENCE [LARGE SCALE GENOMIC DNA]</scope>
    <source>
        <strain evidence="1 2">JCM 12255</strain>
    </source>
</reference>
<name>L9XB78_9EURY</name>
<organism evidence="1 2">
    <name type="scientific">Natronolimnohabitans innermongolicus JCM 12255</name>
    <dbReference type="NCBI Taxonomy" id="1227499"/>
    <lineage>
        <taxon>Archaea</taxon>
        <taxon>Methanobacteriati</taxon>
        <taxon>Methanobacteriota</taxon>
        <taxon>Stenosarchaea group</taxon>
        <taxon>Halobacteria</taxon>
        <taxon>Halobacteriales</taxon>
        <taxon>Natrialbaceae</taxon>
        <taxon>Natronolimnohabitans</taxon>
    </lineage>
</organism>
<dbReference type="Proteomes" id="UP000011602">
    <property type="component" value="Unassembled WGS sequence"/>
</dbReference>
<protein>
    <submittedName>
        <fullName evidence="1">Uncharacterized protein</fullName>
    </submittedName>
</protein>
<dbReference type="eggNOG" id="arCOG02804">
    <property type="taxonomic scope" value="Archaea"/>
</dbReference>
<dbReference type="AlphaFoldDB" id="L9XB78"/>